<organism evidence="2 3">
    <name type="scientific">Cohnella suwonensis</name>
    <dbReference type="NCBI Taxonomy" id="696072"/>
    <lineage>
        <taxon>Bacteria</taxon>
        <taxon>Bacillati</taxon>
        <taxon>Bacillota</taxon>
        <taxon>Bacilli</taxon>
        <taxon>Bacillales</taxon>
        <taxon>Paenibacillaceae</taxon>
        <taxon>Cohnella</taxon>
    </lineage>
</organism>
<dbReference type="InterPro" id="IPR001119">
    <property type="entry name" value="SLH_dom"/>
</dbReference>
<dbReference type="EMBL" id="JBHSMH010000026">
    <property type="protein sequence ID" value="MFC5469168.1"/>
    <property type="molecule type" value="Genomic_DNA"/>
</dbReference>
<gene>
    <name evidence="2" type="ORF">ACFPPD_10590</name>
</gene>
<protein>
    <submittedName>
        <fullName evidence="2">S-layer homology domain-containing protein</fullName>
    </submittedName>
</protein>
<evidence type="ECO:0000313" key="2">
    <source>
        <dbReference type="EMBL" id="MFC5469168.1"/>
    </source>
</evidence>
<evidence type="ECO:0000259" key="1">
    <source>
        <dbReference type="Pfam" id="PF00395"/>
    </source>
</evidence>
<name>A0ABW0LTI4_9BACL</name>
<dbReference type="Pfam" id="PF00395">
    <property type="entry name" value="SLH"/>
    <property type="match status" value="1"/>
</dbReference>
<proteinExistence type="predicted"/>
<evidence type="ECO:0000313" key="3">
    <source>
        <dbReference type="Proteomes" id="UP001596105"/>
    </source>
</evidence>
<dbReference type="Proteomes" id="UP001596105">
    <property type="component" value="Unassembled WGS sequence"/>
</dbReference>
<keyword evidence="3" id="KW-1185">Reference proteome</keyword>
<accession>A0ABW0LTI4</accession>
<comment type="caution">
    <text evidence="2">The sequence shown here is derived from an EMBL/GenBank/DDBJ whole genome shotgun (WGS) entry which is preliminary data.</text>
</comment>
<feature type="domain" description="SLH" evidence="1">
    <location>
        <begin position="18"/>
        <end position="53"/>
    </location>
</feature>
<reference evidence="3" key="1">
    <citation type="journal article" date="2019" name="Int. J. Syst. Evol. Microbiol.">
        <title>The Global Catalogue of Microorganisms (GCM) 10K type strain sequencing project: providing services to taxonomists for standard genome sequencing and annotation.</title>
        <authorList>
            <consortium name="The Broad Institute Genomics Platform"/>
            <consortium name="The Broad Institute Genome Sequencing Center for Infectious Disease"/>
            <person name="Wu L."/>
            <person name="Ma J."/>
        </authorList>
    </citation>
    <scope>NUCLEOTIDE SEQUENCE [LARGE SCALE GENOMIC DNA]</scope>
    <source>
        <strain evidence="3">CCUG 57113</strain>
    </source>
</reference>
<dbReference type="RefSeq" id="WP_209750714.1">
    <property type="nucleotide sequence ID" value="NZ_JBHSMH010000026.1"/>
</dbReference>
<sequence>MIAHALKLKLDSGTVTEFADDKDIPAWAKGAVAAAKRLGLVQGKCAGTFTPDRRNNQRRRRHGAAEAAVLFEEVSNENRHPVLSATDGGFSFGLVSDVSHIT</sequence>